<dbReference type="EMBL" id="SMBZ01000039">
    <property type="protein sequence ID" value="TCV09860.1"/>
    <property type="molecule type" value="Genomic_DNA"/>
</dbReference>
<feature type="domain" description="Integral membrane protein YccS N-terminal" evidence="8">
    <location>
        <begin position="71"/>
        <end position="343"/>
    </location>
</feature>
<protein>
    <submittedName>
        <fullName evidence="10">Putative membrane protein YccC</fullName>
    </submittedName>
</protein>
<organism evidence="10 11">
    <name type="scientific">Sphingobacterium alimentarium</name>
    <dbReference type="NCBI Taxonomy" id="797292"/>
    <lineage>
        <taxon>Bacteria</taxon>
        <taxon>Pseudomonadati</taxon>
        <taxon>Bacteroidota</taxon>
        <taxon>Sphingobacteriia</taxon>
        <taxon>Sphingobacteriales</taxon>
        <taxon>Sphingobacteriaceae</taxon>
        <taxon>Sphingobacterium</taxon>
    </lineage>
</organism>
<feature type="transmembrane region" description="Helical" evidence="7">
    <location>
        <begin position="90"/>
        <end position="109"/>
    </location>
</feature>
<dbReference type="InterPro" id="IPR036259">
    <property type="entry name" value="MFS_trans_sf"/>
</dbReference>
<proteinExistence type="inferred from homology"/>
<keyword evidence="4 7" id="KW-1133">Transmembrane helix</keyword>
<feature type="transmembrane region" description="Helical" evidence="7">
    <location>
        <begin position="483"/>
        <end position="503"/>
    </location>
</feature>
<comment type="similarity">
    <text evidence="6">Belongs to the YccS/YhfK family.</text>
</comment>
<dbReference type="PANTHER" id="PTHR30509:SF8">
    <property type="entry name" value="INNER MEMBRANE PROTEIN YCCS"/>
    <property type="match status" value="1"/>
</dbReference>
<evidence type="ECO:0000256" key="7">
    <source>
        <dbReference type="SAM" id="Phobius"/>
    </source>
</evidence>
<gene>
    <name evidence="10" type="ORF">EDC17_103916</name>
</gene>
<evidence type="ECO:0000259" key="9">
    <source>
        <dbReference type="Pfam" id="PF13515"/>
    </source>
</evidence>
<feature type="transmembrane region" description="Helical" evidence="7">
    <location>
        <begin position="416"/>
        <end position="435"/>
    </location>
</feature>
<dbReference type="RefSeq" id="WP_132778452.1">
    <property type="nucleotide sequence ID" value="NZ_SMBZ01000039.1"/>
</dbReference>
<keyword evidence="5 7" id="KW-0472">Membrane</keyword>
<feature type="transmembrane region" description="Helical" evidence="7">
    <location>
        <begin position="27"/>
        <end position="54"/>
    </location>
</feature>
<dbReference type="PANTHER" id="PTHR30509">
    <property type="entry name" value="P-HYDROXYBENZOIC ACID EFFLUX PUMP SUBUNIT-RELATED"/>
    <property type="match status" value="1"/>
</dbReference>
<reference evidence="10 11" key="1">
    <citation type="submission" date="2019-03" db="EMBL/GenBank/DDBJ databases">
        <title>Genomic Encyclopedia of Type Strains, Phase IV (KMG-IV): sequencing the most valuable type-strain genomes for metagenomic binning, comparative biology and taxonomic classification.</title>
        <authorList>
            <person name="Goeker M."/>
        </authorList>
    </citation>
    <scope>NUCLEOTIDE SEQUENCE [LARGE SCALE GENOMIC DNA]</scope>
    <source>
        <strain evidence="10 11">DSM 22362</strain>
    </source>
</reference>
<feature type="transmembrane region" description="Helical" evidence="7">
    <location>
        <begin position="140"/>
        <end position="159"/>
    </location>
</feature>
<dbReference type="Pfam" id="PF12805">
    <property type="entry name" value="FUSC-like"/>
    <property type="match status" value="1"/>
</dbReference>
<feature type="transmembrane region" description="Helical" evidence="7">
    <location>
        <begin position="66"/>
        <end position="84"/>
    </location>
</feature>
<feature type="transmembrane region" description="Helical" evidence="7">
    <location>
        <begin position="515"/>
        <end position="533"/>
    </location>
</feature>
<dbReference type="OrthoDB" id="8670769at2"/>
<keyword evidence="2" id="KW-1003">Cell membrane</keyword>
<evidence type="ECO:0000256" key="4">
    <source>
        <dbReference type="ARBA" id="ARBA00022989"/>
    </source>
</evidence>
<feature type="domain" description="Integral membrane bound transporter" evidence="9">
    <location>
        <begin position="416"/>
        <end position="527"/>
    </location>
</feature>
<dbReference type="GO" id="GO:0005886">
    <property type="term" value="C:plasma membrane"/>
    <property type="evidence" value="ECO:0007669"/>
    <property type="project" value="UniProtKB-SubCell"/>
</dbReference>
<evidence type="ECO:0000256" key="3">
    <source>
        <dbReference type="ARBA" id="ARBA00022692"/>
    </source>
</evidence>
<dbReference type="SUPFAM" id="SSF103473">
    <property type="entry name" value="MFS general substrate transporter"/>
    <property type="match status" value="1"/>
</dbReference>
<evidence type="ECO:0000256" key="6">
    <source>
        <dbReference type="ARBA" id="ARBA00043993"/>
    </source>
</evidence>
<dbReference type="InterPro" id="IPR032692">
    <property type="entry name" value="YccS_N"/>
</dbReference>
<feature type="transmembrane region" description="Helical" evidence="7">
    <location>
        <begin position="447"/>
        <end position="477"/>
    </location>
</feature>
<comment type="subcellular location">
    <subcellularLocation>
        <location evidence="1">Cell membrane</location>
        <topology evidence="1">Multi-pass membrane protein</topology>
    </subcellularLocation>
</comment>
<evidence type="ECO:0000259" key="8">
    <source>
        <dbReference type="Pfam" id="PF12805"/>
    </source>
</evidence>
<dbReference type="Proteomes" id="UP000295197">
    <property type="component" value="Unassembled WGS sequence"/>
</dbReference>
<evidence type="ECO:0000256" key="1">
    <source>
        <dbReference type="ARBA" id="ARBA00004651"/>
    </source>
</evidence>
<keyword evidence="11" id="KW-1185">Reference proteome</keyword>
<evidence type="ECO:0000313" key="11">
    <source>
        <dbReference type="Proteomes" id="UP000295197"/>
    </source>
</evidence>
<evidence type="ECO:0000256" key="5">
    <source>
        <dbReference type="ARBA" id="ARBA00023136"/>
    </source>
</evidence>
<sequence length="714" mass="81964">MKKTQEISSFFYSQYFAEGIRITLGSIIPVIVCAFLGEFLMGTFISLGALIVGLSDTPGAPRHRRLGIIYCTIISIISILVTALANDYLYIMTVVIAGLSFLFSMFSVFNARAATVGMMGILIMLINIDAQFPFHEEMMYLGLFVIGAVWYMLISFSLMQVRPYRLAQQELGENIVLVADYLRLKAKFYDLNNDAEENYLRLIEKQVSVNEHQENVRDILFQSKRSIKDTTREGRFLTLIFNELVDLFEQSMTTHYDYTEIRRKYDQSGILEEIKILIDKIAHELDSIAYKINANKRPYPLYQFDKEIDKLRLLIDDYDRSSEVNSIPLKKIVINIRTITKHINNIYQYVQFKADDVNKEEIQQSTKFIKTDILNWQNLKDNLSLDSSIFRHALRMSIVLSGTYFLFNIFKYSSFTTYWILLTILVILKPGFGLTKERNLQRLIGTIIGGIIGGIILLTVPDVMVRFLVMIIFFLIAYSLFRVNYIMAVIFMTPYVLIMLSFSGVNTLEMAKERIIDTFIGGSIAFLSSYVIFPNWESFQIRTNMRSLLVANYKYLAQAVTLLSGSKISIIDYKLARKEVYIASANMGSTFQRLLTEPKWRQKHTKEVNRFVILNHILSSYTASLLTQIYNPENEFSNSEHLKLLVKSLGHLESAIQEISTNICSDVEFVKTSISNNVELINDDAILITEQLQFLSKISGDLQKIVSSLASKEI</sequence>
<keyword evidence="3 7" id="KW-0812">Transmembrane</keyword>
<dbReference type="AlphaFoldDB" id="A0A4R3VVV8"/>
<accession>A0A4R3VVV8</accession>
<evidence type="ECO:0000313" key="10">
    <source>
        <dbReference type="EMBL" id="TCV09860.1"/>
    </source>
</evidence>
<evidence type="ECO:0000256" key="2">
    <source>
        <dbReference type="ARBA" id="ARBA00022475"/>
    </source>
</evidence>
<dbReference type="InterPro" id="IPR049453">
    <property type="entry name" value="Memb_transporter_dom"/>
</dbReference>
<comment type="caution">
    <text evidence="10">The sequence shown here is derived from an EMBL/GenBank/DDBJ whole genome shotgun (WGS) entry which is preliminary data.</text>
</comment>
<name>A0A4R3VVV8_9SPHI</name>
<dbReference type="Pfam" id="PF13515">
    <property type="entry name" value="FUSC_2"/>
    <property type="match status" value="1"/>
</dbReference>